<evidence type="ECO:0000313" key="2">
    <source>
        <dbReference type="Proteomes" id="UP000027265"/>
    </source>
</evidence>
<gene>
    <name evidence="1" type="ORF">JAAARDRAFT_322641</name>
</gene>
<reference evidence="2" key="1">
    <citation type="journal article" date="2014" name="Proc. Natl. Acad. Sci. U.S.A.">
        <title>Extensive sampling of basidiomycete genomes demonstrates inadequacy of the white-rot/brown-rot paradigm for wood decay fungi.</title>
        <authorList>
            <person name="Riley R."/>
            <person name="Salamov A.A."/>
            <person name="Brown D.W."/>
            <person name="Nagy L.G."/>
            <person name="Floudas D."/>
            <person name="Held B.W."/>
            <person name="Levasseur A."/>
            <person name="Lombard V."/>
            <person name="Morin E."/>
            <person name="Otillar R."/>
            <person name="Lindquist E.A."/>
            <person name="Sun H."/>
            <person name="LaButti K.M."/>
            <person name="Schmutz J."/>
            <person name="Jabbour D."/>
            <person name="Luo H."/>
            <person name="Baker S.E."/>
            <person name="Pisabarro A.G."/>
            <person name="Walton J.D."/>
            <person name="Blanchette R.A."/>
            <person name="Henrissat B."/>
            <person name="Martin F."/>
            <person name="Cullen D."/>
            <person name="Hibbett D.S."/>
            <person name="Grigoriev I.V."/>
        </authorList>
    </citation>
    <scope>NUCLEOTIDE SEQUENCE [LARGE SCALE GENOMIC DNA]</scope>
    <source>
        <strain evidence="2">MUCL 33604</strain>
    </source>
</reference>
<dbReference type="Proteomes" id="UP000027265">
    <property type="component" value="Unassembled WGS sequence"/>
</dbReference>
<sequence length="265" mass="28984">MLLDISPSGLPSSAAAFQEFTVEEFSAFTTSSAARANVIRHTRLVEMSWCGGSYHKYLILAFKNTNGDTLYVRVERDFYPRSWKGVASIVKPDVRNCKDTVRVSQHRISLEDKGSNLEKWTLRFDEETQNSAISLVDLVRLLKSIRTCAPGYSLPTTNCQWFAITIWSAFANTAQSSCVSSEGRVEQSKMVTLRLRAMVATASAREATNVLGWAGLVDACALGAAPAGAIPFGLLVCTGFLVLGVTSSVQRQLTANVLRAFETIK</sequence>
<dbReference type="AlphaFoldDB" id="A0A067Q0R7"/>
<dbReference type="HOGENOM" id="CLU_1049948_0_0_1"/>
<organism evidence="1 2">
    <name type="scientific">Jaapia argillacea MUCL 33604</name>
    <dbReference type="NCBI Taxonomy" id="933084"/>
    <lineage>
        <taxon>Eukaryota</taxon>
        <taxon>Fungi</taxon>
        <taxon>Dikarya</taxon>
        <taxon>Basidiomycota</taxon>
        <taxon>Agaricomycotina</taxon>
        <taxon>Agaricomycetes</taxon>
        <taxon>Agaricomycetidae</taxon>
        <taxon>Jaapiales</taxon>
        <taxon>Jaapiaceae</taxon>
        <taxon>Jaapia</taxon>
    </lineage>
</organism>
<accession>A0A067Q0R7</accession>
<protein>
    <submittedName>
        <fullName evidence="1">Uncharacterized protein</fullName>
    </submittedName>
</protein>
<dbReference type="InParanoid" id="A0A067Q0R7"/>
<evidence type="ECO:0000313" key="1">
    <source>
        <dbReference type="EMBL" id="KDQ56196.1"/>
    </source>
</evidence>
<dbReference type="EMBL" id="KL197723">
    <property type="protein sequence ID" value="KDQ56196.1"/>
    <property type="molecule type" value="Genomic_DNA"/>
</dbReference>
<keyword evidence="2" id="KW-1185">Reference proteome</keyword>
<name>A0A067Q0R7_9AGAM</name>
<proteinExistence type="predicted"/>